<proteinExistence type="predicted"/>
<dbReference type="AlphaFoldDB" id="A0A0N4UW38"/>
<feature type="region of interest" description="Disordered" evidence="1">
    <location>
        <begin position="14"/>
        <end position="40"/>
    </location>
</feature>
<evidence type="ECO:0000313" key="4">
    <source>
        <dbReference type="WBParaSite" id="EVEC_0000168601-mRNA-1"/>
    </source>
</evidence>
<feature type="compositionally biased region" description="Acidic residues" evidence="1">
    <location>
        <begin position="20"/>
        <end position="38"/>
    </location>
</feature>
<sequence length="69" mass="8259">MPILALHNFYLHGERNSKGDEDEWREEAKEEEEEEDGEGQMTWGLEAVKSHHSFFGFFPFFISFHQLQR</sequence>
<reference evidence="2 3" key="2">
    <citation type="submission" date="2018-10" db="EMBL/GenBank/DDBJ databases">
        <authorList>
            <consortium name="Pathogen Informatics"/>
        </authorList>
    </citation>
    <scope>NUCLEOTIDE SEQUENCE [LARGE SCALE GENOMIC DNA]</scope>
</reference>
<dbReference type="WBParaSite" id="EVEC_0000168601-mRNA-1">
    <property type="protein sequence ID" value="EVEC_0000168601-mRNA-1"/>
    <property type="gene ID" value="EVEC_0000168601"/>
</dbReference>
<gene>
    <name evidence="2" type="ORF">EVEC_LOCUS1394</name>
</gene>
<evidence type="ECO:0000256" key="1">
    <source>
        <dbReference type="SAM" id="MobiDB-lite"/>
    </source>
</evidence>
<reference evidence="4" key="1">
    <citation type="submission" date="2017-02" db="UniProtKB">
        <authorList>
            <consortium name="WormBaseParasite"/>
        </authorList>
    </citation>
    <scope>IDENTIFICATION</scope>
</reference>
<evidence type="ECO:0000313" key="3">
    <source>
        <dbReference type="Proteomes" id="UP000274131"/>
    </source>
</evidence>
<evidence type="ECO:0000313" key="2">
    <source>
        <dbReference type="EMBL" id="VDD86251.1"/>
    </source>
</evidence>
<dbReference type="EMBL" id="UXUI01007204">
    <property type="protein sequence ID" value="VDD86251.1"/>
    <property type="molecule type" value="Genomic_DNA"/>
</dbReference>
<accession>A0A0N4UW38</accession>
<dbReference type="Proteomes" id="UP000274131">
    <property type="component" value="Unassembled WGS sequence"/>
</dbReference>
<organism evidence="4">
    <name type="scientific">Enterobius vermicularis</name>
    <name type="common">Human pinworm</name>
    <dbReference type="NCBI Taxonomy" id="51028"/>
    <lineage>
        <taxon>Eukaryota</taxon>
        <taxon>Metazoa</taxon>
        <taxon>Ecdysozoa</taxon>
        <taxon>Nematoda</taxon>
        <taxon>Chromadorea</taxon>
        <taxon>Rhabditida</taxon>
        <taxon>Spirurina</taxon>
        <taxon>Oxyuridomorpha</taxon>
        <taxon>Oxyuroidea</taxon>
        <taxon>Oxyuridae</taxon>
        <taxon>Enterobius</taxon>
    </lineage>
</organism>
<protein>
    <submittedName>
        <fullName evidence="2 4">Uncharacterized protein</fullName>
    </submittedName>
</protein>
<keyword evidence="3" id="KW-1185">Reference proteome</keyword>
<name>A0A0N4UW38_ENTVE</name>